<organism evidence="2 4">
    <name type="scientific">Candidatus Chlorohelix allophototropha</name>
    <dbReference type="NCBI Taxonomy" id="3003348"/>
    <lineage>
        <taxon>Bacteria</taxon>
        <taxon>Bacillati</taxon>
        <taxon>Chloroflexota</taxon>
        <taxon>Chloroflexia</taxon>
        <taxon>Candidatus Chloroheliales</taxon>
        <taxon>Candidatus Chloroheliaceae</taxon>
        <taxon>Candidatus Chlorohelix</taxon>
    </lineage>
</organism>
<dbReference type="InterPro" id="IPR052535">
    <property type="entry name" value="Bacilysin_H2HPP_isomerase"/>
</dbReference>
<protein>
    <submittedName>
        <fullName evidence="2">Cupin domain-containing protein</fullName>
    </submittedName>
</protein>
<evidence type="ECO:0000313" key="5">
    <source>
        <dbReference type="Proteomes" id="UP001431572"/>
    </source>
</evidence>
<dbReference type="RefSeq" id="WP_341470400.1">
    <property type="nucleotide sequence ID" value="NZ_CP128400.1"/>
</dbReference>
<dbReference type="Gene3D" id="2.60.120.10">
    <property type="entry name" value="Jelly Rolls"/>
    <property type="match status" value="1"/>
</dbReference>
<evidence type="ECO:0000313" key="3">
    <source>
        <dbReference type="EMBL" id="WJW68494.1"/>
    </source>
</evidence>
<sequence>MSEKQESLKAAAGFYCLEDIKSVELAQGIKMQLFSGENVMMSFVTLEPGALVPLHSHPHEQMGTVLEGEFIFYIGGLAEENGKRVTKGDIYLAPGGVLHAARSIGDKPCLTLDIFGPIREDYIAMFKTTHGHEVSGLQVSEQEQK</sequence>
<reference evidence="2 4" key="1">
    <citation type="submission" date="2020-06" db="EMBL/GenBank/DDBJ databases">
        <title>Anoxygenic phototrophic Chloroflexota member uses a Type I reaction center.</title>
        <authorList>
            <person name="Tsuji J.M."/>
            <person name="Shaw N.A."/>
            <person name="Nagashima S."/>
            <person name="Venkiteswaran J."/>
            <person name="Schiff S.L."/>
            <person name="Hanada S."/>
            <person name="Tank M."/>
            <person name="Neufeld J.D."/>
        </authorList>
    </citation>
    <scope>NUCLEOTIDE SEQUENCE [LARGE SCALE GENOMIC DNA]</scope>
    <source>
        <strain evidence="2">L227-S17</strain>
    </source>
</reference>
<dbReference type="InterPro" id="IPR011051">
    <property type="entry name" value="RmlC_Cupin_sf"/>
</dbReference>
<dbReference type="Proteomes" id="UP001431572">
    <property type="component" value="Chromosome 2"/>
</dbReference>
<keyword evidence="5" id="KW-1185">Reference proteome</keyword>
<dbReference type="InterPro" id="IPR013096">
    <property type="entry name" value="Cupin_2"/>
</dbReference>
<reference evidence="3" key="2">
    <citation type="journal article" date="2024" name="Nature">
        <title>Anoxygenic phototroph of the Chloroflexota uses a type I reaction centre.</title>
        <authorList>
            <person name="Tsuji J.M."/>
            <person name="Shaw N.A."/>
            <person name="Nagashima S."/>
            <person name="Venkiteswaran J.J."/>
            <person name="Schiff S.L."/>
            <person name="Watanabe T."/>
            <person name="Fukui M."/>
            <person name="Hanada S."/>
            <person name="Tank M."/>
            <person name="Neufeld J.D."/>
        </authorList>
    </citation>
    <scope>NUCLEOTIDE SEQUENCE</scope>
    <source>
        <strain evidence="3">L227-S17</strain>
    </source>
</reference>
<gene>
    <name evidence="2" type="ORF">HXX08_22120</name>
    <name evidence="3" type="ORF">OZ401_004108</name>
</gene>
<dbReference type="Pfam" id="PF07883">
    <property type="entry name" value="Cupin_2"/>
    <property type="match status" value="1"/>
</dbReference>
<dbReference type="EMBL" id="CP128400">
    <property type="protein sequence ID" value="WJW68494.1"/>
    <property type="molecule type" value="Genomic_DNA"/>
</dbReference>
<dbReference type="Proteomes" id="UP000521676">
    <property type="component" value="Unassembled WGS sequence"/>
</dbReference>
<accession>A0A8T7M930</accession>
<proteinExistence type="predicted"/>
<name>A0A8T7M930_9CHLR</name>
<evidence type="ECO:0000259" key="1">
    <source>
        <dbReference type="Pfam" id="PF07883"/>
    </source>
</evidence>
<dbReference type="SUPFAM" id="SSF51182">
    <property type="entry name" value="RmlC-like cupins"/>
    <property type="match status" value="1"/>
</dbReference>
<dbReference type="CDD" id="cd02238">
    <property type="entry name" value="cupin_KdgF"/>
    <property type="match status" value="1"/>
</dbReference>
<dbReference type="PANTHER" id="PTHR40112:SF1">
    <property type="entry name" value="H2HPP ISOMERASE"/>
    <property type="match status" value="1"/>
</dbReference>
<dbReference type="AlphaFoldDB" id="A0A8T7M930"/>
<evidence type="ECO:0000313" key="4">
    <source>
        <dbReference type="Proteomes" id="UP000521676"/>
    </source>
</evidence>
<feature type="domain" description="Cupin type-2" evidence="1">
    <location>
        <begin position="43"/>
        <end position="115"/>
    </location>
</feature>
<dbReference type="InterPro" id="IPR014710">
    <property type="entry name" value="RmlC-like_jellyroll"/>
</dbReference>
<dbReference type="EMBL" id="JACATZ010000003">
    <property type="protein sequence ID" value="NWJ48564.1"/>
    <property type="molecule type" value="Genomic_DNA"/>
</dbReference>
<dbReference type="PANTHER" id="PTHR40112">
    <property type="entry name" value="H2HPP ISOMERASE"/>
    <property type="match status" value="1"/>
</dbReference>
<evidence type="ECO:0000313" key="2">
    <source>
        <dbReference type="EMBL" id="NWJ48564.1"/>
    </source>
</evidence>